<evidence type="ECO:0000256" key="5">
    <source>
        <dbReference type="ARBA" id="ARBA00023136"/>
    </source>
</evidence>
<dbReference type="OrthoDB" id="364779at2759"/>
<evidence type="ECO:0000313" key="9">
    <source>
        <dbReference type="Proteomes" id="UP000076871"/>
    </source>
</evidence>
<comment type="similarity">
    <text evidence="2">Belongs to the RUS1 family.</text>
</comment>
<dbReference type="Proteomes" id="UP000076871">
    <property type="component" value="Unassembled WGS sequence"/>
</dbReference>
<feature type="transmembrane region" description="Helical" evidence="6">
    <location>
        <begin position="359"/>
        <end position="380"/>
    </location>
</feature>
<comment type="subcellular location">
    <subcellularLocation>
        <location evidence="1">Membrane</location>
    </subcellularLocation>
</comment>
<feature type="domain" description="Protein root UVB sensitive/RUS" evidence="7">
    <location>
        <begin position="52"/>
        <end position="309"/>
    </location>
</feature>
<protein>
    <submittedName>
        <fullName evidence="8">DUF647-domain-containing protein</fullName>
    </submittedName>
</protein>
<dbReference type="GeneID" id="63829442"/>
<organism evidence="8 9">
    <name type="scientific">Laetiporus sulphureus 93-53</name>
    <dbReference type="NCBI Taxonomy" id="1314785"/>
    <lineage>
        <taxon>Eukaryota</taxon>
        <taxon>Fungi</taxon>
        <taxon>Dikarya</taxon>
        <taxon>Basidiomycota</taxon>
        <taxon>Agaricomycotina</taxon>
        <taxon>Agaricomycetes</taxon>
        <taxon>Polyporales</taxon>
        <taxon>Laetiporus</taxon>
    </lineage>
</organism>
<proteinExistence type="inferred from homology"/>
<keyword evidence="4 6" id="KW-1133">Transmembrane helix</keyword>
<gene>
    <name evidence="8" type="ORF">LAESUDRAFT_758120</name>
</gene>
<keyword evidence="3 6" id="KW-0812">Transmembrane</keyword>
<evidence type="ECO:0000259" key="7">
    <source>
        <dbReference type="Pfam" id="PF04884"/>
    </source>
</evidence>
<evidence type="ECO:0000256" key="3">
    <source>
        <dbReference type="ARBA" id="ARBA00022692"/>
    </source>
</evidence>
<dbReference type="GO" id="GO:0016020">
    <property type="term" value="C:membrane"/>
    <property type="evidence" value="ECO:0007669"/>
    <property type="project" value="UniProtKB-SubCell"/>
</dbReference>
<evidence type="ECO:0000256" key="2">
    <source>
        <dbReference type="ARBA" id="ARBA00007558"/>
    </source>
</evidence>
<evidence type="ECO:0000313" key="8">
    <source>
        <dbReference type="EMBL" id="KZT07993.1"/>
    </source>
</evidence>
<dbReference type="AlphaFoldDB" id="A0A165EYN3"/>
<name>A0A165EYN3_9APHY</name>
<feature type="transmembrane region" description="Helical" evidence="6">
    <location>
        <begin position="270"/>
        <end position="292"/>
    </location>
</feature>
<keyword evidence="9" id="KW-1185">Reference proteome</keyword>
<evidence type="ECO:0000256" key="4">
    <source>
        <dbReference type="ARBA" id="ARBA00022989"/>
    </source>
</evidence>
<evidence type="ECO:0000256" key="6">
    <source>
        <dbReference type="SAM" id="Phobius"/>
    </source>
</evidence>
<sequence>MLIQERDDSGRLTAAYAIDIPVSEPKGPLNEADTDIEPSMSSSNVSVRVGRQRTDWRRFFSNVFLPAGYPASVSPDYLQYQIYNALQAFCSSLAGLIASRAVLIGFGVGNANASATHAIFLTALQDVFFRLTTIVSAYALGTSLFPEAKTYRLLADVFNDAAILLDTLSPHLGSLCVIYHVPFLASCSGSPVRVAALCGSSAFRALCGVVAGGSKAALTVHFAEGGSGTVKGDVGDLNAKDGSKETVLALLGMLCGTFVMHYVHSTLATYGVLLTLLSFHLLGNYIAVRVVIFRTLNRQRASILWMTYRARSREQGGNAVNVPVLSPEVVASHERIFTDPSVIRDTSSSSRPRLAKCHLGASFASLTGMSGLSFALPFFASPINNKQAQLRLSAADLESILSIFSSEAYLLWPSPHAHVLPHIHVCMKAGHTPLDTLKAWTHAHETARLLAGRTPRSFDVALAAVQTALHAVDADFSTFVEKARVAGWQVDEVGLVVGALGSVAVDEGLVGVDVGVDAGHAVGWEERKNQ</sequence>
<accession>A0A165EYN3</accession>
<dbReference type="RefSeq" id="XP_040765733.1">
    <property type="nucleotide sequence ID" value="XM_040912414.1"/>
</dbReference>
<dbReference type="Pfam" id="PF04884">
    <property type="entry name" value="UVB_sens_prot"/>
    <property type="match status" value="1"/>
</dbReference>
<reference evidence="8 9" key="1">
    <citation type="journal article" date="2016" name="Mol. Biol. Evol.">
        <title>Comparative Genomics of Early-Diverging Mushroom-Forming Fungi Provides Insights into the Origins of Lignocellulose Decay Capabilities.</title>
        <authorList>
            <person name="Nagy L.G."/>
            <person name="Riley R."/>
            <person name="Tritt A."/>
            <person name="Adam C."/>
            <person name="Daum C."/>
            <person name="Floudas D."/>
            <person name="Sun H."/>
            <person name="Yadav J.S."/>
            <person name="Pangilinan J."/>
            <person name="Larsson K.H."/>
            <person name="Matsuura K."/>
            <person name="Barry K."/>
            <person name="Labutti K."/>
            <person name="Kuo R."/>
            <person name="Ohm R.A."/>
            <person name="Bhattacharya S.S."/>
            <person name="Shirouzu T."/>
            <person name="Yoshinaga Y."/>
            <person name="Martin F.M."/>
            <person name="Grigoriev I.V."/>
            <person name="Hibbett D.S."/>
        </authorList>
    </citation>
    <scope>NUCLEOTIDE SEQUENCE [LARGE SCALE GENOMIC DNA]</scope>
    <source>
        <strain evidence="8 9">93-53</strain>
    </source>
</reference>
<dbReference type="InParanoid" id="A0A165EYN3"/>
<dbReference type="InterPro" id="IPR054549">
    <property type="entry name" value="UVB_sens_RUS_dom"/>
</dbReference>
<dbReference type="PANTHER" id="PTHR12770:SF31">
    <property type="entry name" value="RUS FAMILY MEMBER 1"/>
    <property type="match status" value="1"/>
</dbReference>
<feature type="transmembrane region" description="Helical" evidence="6">
    <location>
        <begin position="247"/>
        <end position="264"/>
    </location>
</feature>
<evidence type="ECO:0000256" key="1">
    <source>
        <dbReference type="ARBA" id="ARBA00004370"/>
    </source>
</evidence>
<keyword evidence="5 6" id="KW-0472">Membrane</keyword>
<dbReference type="EMBL" id="KV427617">
    <property type="protein sequence ID" value="KZT07993.1"/>
    <property type="molecule type" value="Genomic_DNA"/>
</dbReference>
<dbReference type="PANTHER" id="PTHR12770">
    <property type="entry name" value="RUS1 FAMILY PROTEIN C16ORF58"/>
    <property type="match status" value="1"/>
</dbReference>
<dbReference type="InterPro" id="IPR006968">
    <property type="entry name" value="RUS_fam"/>
</dbReference>